<dbReference type="PANTHER" id="PTHR30481">
    <property type="entry name" value="DNA ADENINE METHYLASE"/>
    <property type="match status" value="1"/>
</dbReference>
<dbReference type="PIRSF" id="PIRSF000398">
    <property type="entry name" value="M_m6A_EcoRV"/>
    <property type="match status" value="1"/>
</dbReference>
<dbReference type="InterPro" id="IPR029063">
    <property type="entry name" value="SAM-dependent_MTases_sf"/>
</dbReference>
<dbReference type="GO" id="GO:0009307">
    <property type="term" value="P:DNA restriction-modification system"/>
    <property type="evidence" value="ECO:0007669"/>
    <property type="project" value="InterPro"/>
</dbReference>
<dbReference type="GO" id="GO:0032259">
    <property type="term" value="P:methylation"/>
    <property type="evidence" value="ECO:0007669"/>
    <property type="project" value="UniProtKB-KW"/>
</dbReference>
<evidence type="ECO:0000313" key="7">
    <source>
        <dbReference type="EMBL" id="MCP2727745.1"/>
    </source>
</evidence>
<comment type="similarity">
    <text evidence="1">Belongs to the N(4)/N(6)-methyltransferase family.</text>
</comment>
<dbReference type="GO" id="GO:0043565">
    <property type="term" value="F:sequence-specific DNA binding"/>
    <property type="evidence" value="ECO:0007669"/>
    <property type="project" value="TreeGrafter"/>
</dbReference>
<dbReference type="GO" id="GO:1904047">
    <property type="term" value="F:S-adenosyl-L-methionine binding"/>
    <property type="evidence" value="ECO:0007669"/>
    <property type="project" value="TreeGrafter"/>
</dbReference>
<dbReference type="InterPro" id="IPR012263">
    <property type="entry name" value="M_m6A_EcoRV"/>
</dbReference>
<dbReference type="PANTHER" id="PTHR30481:SF3">
    <property type="entry name" value="DNA ADENINE METHYLASE"/>
    <property type="match status" value="1"/>
</dbReference>
<dbReference type="PRINTS" id="PR00505">
    <property type="entry name" value="D12N6MTFRASE"/>
</dbReference>
<dbReference type="GO" id="GO:0006298">
    <property type="term" value="P:mismatch repair"/>
    <property type="evidence" value="ECO:0007669"/>
    <property type="project" value="TreeGrafter"/>
</dbReference>
<dbReference type="InterPro" id="IPR023095">
    <property type="entry name" value="Ade_MeTrfase_dom_2"/>
</dbReference>
<dbReference type="Gene3D" id="3.40.50.150">
    <property type="entry name" value="Vaccinia Virus protein VP39"/>
    <property type="match status" value="1"/>
</dbReference>
<gene>
    <name evidence="7" type="ORF">NJ959_04535</name>
</gene>
<comment type="catalytic activity">
    <reaction evidence="6">
        <text>a 2'-deoxyadenosine in DNA + S-adenosyl-L-methionine = an N(6)-methyl-2'-deoxyadenosine in DNA + S-adenosyl-L-homocysteine + H(+)</text>
        <dbReference type="Rhea" id="RHEA:15197"/>
        <dbReference type="Rhea" id="RHEA-COMP:12418"/>
        <dbReference type="Rhea" id="RHEA-COMP:12419"/>
        <dbReference type="ChEBI" id="CHEBI:15378"/>
        <dbReference type="ChEBI" id="CHEBI:57856"/>
        <dbReference type="ChEBI" id="CHEBI:59789"/>
        <dbReference type="ChEBI" id="CHEBI:90615"/>
        <dbReference type="ChEBI" id="CHEBI:90616"/>
        <dbReference type="EC" id="2.1.1.72"/>
    </reaction>
</comment>
<sequence length="254" mass="29327">MVSLPHPIQYQGSKRKLASDILRFLPKKIERLVEPFAGTAAISLAAAAREICQSFWINDLNNPLIELLELIIENPDNIADFYTEIWQDREDNSVDYYYQVRDNFNKTKDPKLFLYLLARCVKGSVRYNNQGEFNQSPDKRRKGTNPNKMRENIKGVSRLLHGKCIFTSLDYRQVLYELKNTDFVYLDPPYQGVCGNNDSRYYSGICFDTLVLELEELNRKGIAFAISYDGKRGSKTFGDELPKELGLKKIEKTV</sequence>
<evidence type="ECO:0000256" key="1">
    <source>
        <dbReference type="ARBA" id="ARBA00006594"/>
    </source>
</evidence>
<dbReference type="NCBIfam" id="TIGR00571">
    <property type="entry name" value="dam"/>
    <property type="match status" value="1"/>
</dbReference>
<dbReference type="EC" id="2.1.1.72" evidence="2"/>
<evidence type="ECO:0000256" key="6">
    <source>
        <dbReference type="ARBA" id="ARBA00047942"/>
    </source>
</evidence>
<evidence type="ECO:0000256" key="4">
    <source>
        <dbReference type="ARBA" id="ARBA00022679"/>
    </source>
</evidence>
<accession>A0AAE3GNA3</accession>
<comment type="caution">
    <text evidence="7">The sequence shown here is derived from an EMBL/GenBank/DDBJ whole genome shotgun (WGS) entry which is preliminary data.</text>
</comment>
<evidence type="ECO:0000256" key="2">
    <source>
        <dbReference type="ARBA" id="ARBA00011900"/>
    </source>
</evidence>
<dbReference type="EMBL" id="JAMZMM010000026">
    <property type="protein sequence ID" value="MCP2727745.1"/>
    <property type="molecule type" value="Genomic_DNA"/>
</dbReference>
<dbReference type="Pfam" id="PF02086">
    <property type="entry name" value="MethyltransfD12"/>
    <property type="match status" value="1"/>
</dbReference>
<dbReference type="Proteomes" id="UP001204953">
    <property type="component" value="Unassembled WGS sequence"/>
</dbReference>
<protein>
    <recommendedName>
        <fullName evidence="2">site-specific DNA-methyltransferase (adenine-specific)</fullName>
        <ecNumber evidence="2">2.1.1.72</ecNumber>
    </recommendedName>
</protein>
<proteinExistence type="inferred from homology"/>
<name>A0AAE3GNA3_9CYAN</name>
<organism evidence="7 8">
    <name type="scientific">Limnofasciculus baicalensis BBK-W-15</name>
    <dbReference type="NCBI Taxonomy" id="2699891"/>
    <lineage>
        <taxon>Bacteria</taxon>
        <taxon>Bacillati</taxon>
        <taxon>Cyanobacteriota</taxon>
        <taxon>Cyanophyceae</taxon>
        <taxon>Coleofasciculales</taxon>
        <taxon>Coleofasciculaceae</taxon>
        <taxon>Limnofasciculus</taxon>
        <taxon>Limnofasciculus baicalensis</taxon>
    </lineage>
</organism>
<dbReference type="SUPFAM" id="SSF53335">
    <property type="entry name" value="S-adenosyl-L-methionine-dependent methyltransferases"/>
    <property type="match status" value="1"/>
</dbReference>
<keyword evidence="8" id="KW-1185">Reference proteome</keyword>
<keyword evidence="3 7" id="KW-0489">Methyltransferase</keyword>
<dbReference type="Gene3D" id="1.10.1020.10">
    <property type="entry name" value="Adenine-specific Methyltransferase, Domain 2"/>
    <property type="match status" value="1"/>
</dbReference>
<evidence type="ECO:0000256" key="3">
    <source>
        <dbReference type="ARBA" id="ARBA00022603"/>
    </source>
</evidence>
<evidence type="ECO:0000256" key="5">
    <source>
        <dbReference type="ARBA" id="ARBA00022691"/>
    </source>
</evidence>
<keyword evidence="4 7" id="KW-0808">Transferase</keyword>
<keyword evidence="5" id="KW-0949">S-adenosyl-L-methionine</keyword>
<dbReference type="GO" id="GO:0009007">
    <property type="term" value="F:site-specific DNA-methyltransferase (adenine-specific) activity"/>
    <property type="evidence" value="ECO:0007669"/>
    <property type="project" value="UniProtKB-EC"/>
</dbReference>
<reference evidence="7" key="1">
    <citation type="submission" date="2022-06" db="EMBL/GenBank/DDBJ databases">
        <title>New cyanobacteria of genus Symplocastrum in benthos of Lake Baikal.</title>
        <authorList>
            <person name="Sorokovikova E."/>
            <person name="Tikhonova I."/>
            <person name="Krasnopeev A."/>
            <person name="Evseev P."/>
            <person name="Gladkikh A."/>
            <person name="Belykh O."/>
        </authorList>
    </citation>
    <scope>NUCLEOTIDE SEQUENCE</scope>
    <source>
        <strain evidence="7">BBK-W-15</strain>
    </source>
</reference>
<dbReference type="InterPro" id="IPR012327">
    <property type="entry name" value="MeTrfase_D12"/>
</dbReference>
<dbReference type="AlphaFoldDB" id="A0AAE3GNA3"/>
<evidence type="ECO:0000313" key="8">
    <source>
        <dbReference type="Proteomes" id="UP001204953"/>
    </source>
</evidence>